<dbReference type="SMART" id="SM00116">
    <property type="entry name" value="CBS"/>
    <property type="match status" value="2"/>
</dbReference>
<dbReference type="InterPro" id="IPR005990">
    <property type="entry name" value="IMP_DH"/>
</dbReference>
<dbReference type="SMART" id="SM01240">
    <property type="entry name" value="IMPDH"/>
    <property type="match status" value="1"/>
</dbReference>
<keyword evidence="4 5" id="KW-0129">CBS domain</keyword>
<dbReference type="Pfam" id="PF00478">
    <property type="entry name" value="IMPDH"/>
    <property type="match status" value="1"/>
</dbReference>
<dbReference type="InterPro" id="IPR000644">
    <property type="entry name" value="CBS_dom"/>
</dbReference>
<feature type="domain" description="CBS" evidence="6">
    <location>
        <begin position="51"/>
        <end position="107"/>
    </location>
</feature>
<dbReference type="EMBL" id="UGPN01000002">
    <property type="protein sequence ID" value="STY61575.1"/>
    <property type="molecule type" value="Genomic_DNA"/>
</dbReference>
<sequence>MLSAAMDTVTETKLAISLAQEGGIGFIRLKIMSIERQADRVRKVKKFESGIVSEPVTISPDMTLAELAELVKKNGFAGYPVIDENQNLVGIITGRDTRFVTDLSKTVREFMTPKDRLVTVKENASREEIFHLMHEHRVEKVLVVNNEISVKRNDYPKRLPKSGKQTECL</sequence>
<organism evidence="7 8">
    <name type="scientific">Mannheimia haemolytica</name>
    <name type="common">Pasteurella haemolytica</name>
    <dbReference type="NCBI Taxonomy" id="75985"/>
    <lineage>
        <taxon>Bacteria</taxon>
        <taxon>Pseudomonadati</taxon>
        <taxon>Pseudomonadota</taxon>
        <taxon>Gammaproteobacteria</taxon>
        <taxon>Pasteurellales</taxon>
        <taxon>Pasteurellaceae</taxon>
        <taxon>Mannheimia</taxon>
    </lineage>
</organism>
<evidence type="ECO:0000256" key="5">
    <source>
        <dbReference type="PROSITE-ProRule" id="PRU00703"/>
    </source>
</evidence>
<protein>
    <submittedName>
        <fullName evidence="7">Inosine-5'-monophosphate dehydrogenase</fullName>
        <ecNumber evidence="7">1.1.1.205</ecNumber>
    </submittedName>
</protein>
<dbReference type="STRING" id="75985.WC39_06530"/>
<keyword evidence="3 7" id="KW-0560">Oxidoreductase</keyword>
<dbReference type="EC" id="1.1.1.205" evidence="7"/>
<reference evidence="7 8" key="1">
    <citation type="submission" date="2018-06" db="EMBL/GenBank/DDBJ databases">
        <authorList>
            <consortium name="Pathogen Informatics"/>
            <person name="Doyle S."/>
        </authorList>
    </citation>
    <scope>NUCLEOTIDE SEQUENCE [LARGE SCALE GENOMIC DNA]</scope>
    <source>
        <strain evidence="7 8">NCTC10638</strain>
    </source>
</reference>
<dbReference type="InterPro" id="IPR046342">
    <property type="entry name" value="CBS_dom_sf"/>
</dbReference>
<evidence type="ECO:0000256" key="4">
    <source>
        <dbReference type="ARBA" id="ARBA00023122"/>
    </source>
</evidence>
<dbReference type="SUPFAM" id="SSF54631">
    <property type="entry name" value="CBS-domain pair"/>
    <property type="match status" value="1"/>
</dbReference>
<dbReference type="PROSITE" id="PS51371">
    <property type="entry name" value="CBS"/>
    <property type="match status" value="1"/>
</dbReference>
<gene>
    <name evidence="7" type="primary">guaB_2</name>
    <name evidence="7" type="ORF">NCTC10638_02793</name>
</gene>
<dbReference type="CDD" id="cd04601">
    <property type="entry name" value="CBS_pair_IMPDH"/>
    <property type="match status" value="1"/>
</dbReference>
<dbReference type="InterPro" id="IPR001093">
    <property type="entry name" value="IMP_DH_GMPRt"/>
</dbReference>
<dbReference type="Proteomes" id="UP000254802">
    <property type="component" value="Unassembled WGS sequence"/>
</dbReference>
<dbReference type="PANTHER" id="PTHR11911:SF111">
    <property type="entry name" value="INOSINE-5'-MONOPHOSPHATE DEHYDROGENASE"/>
    <property type="match status" value="1"/>
</dbReference>
<dbReference type="PANTHER" id="PTHR11911">
    <property type="entry name" value="INOSINE-5-MONOPHOSPHATE DEHYDROGENASE RELATED"/>
    <property type="match status" value="1"/>
</dbReference>
<dbReference type="InterPro" id="IPR013785">
    <property type="entry name" value="Aldolase_TIM"/>
</dbReference>
<accession>A0A378N1Q2</accession>
<keyword evidence="2" id="KW-0479">Metal-binding</keyword>
<dbReference type="GO" id="GO:0046872">
    <property type="term" value="F:metal ion binding"/>
    <property type="evidence" value="ECO:0007669"/>
    <property type="project" value="UniProtKB-KW"/>
</dbReference>
<comment type="similarity">
    <text evidence="1">Belongs to the IMPDH/GMPR family.</text>
</comment>
<evidence type="ECO:0000256" key="3">
    <source>
        <dbReference type="ARBA" id="ARBA00023002"/>
    </source>
</evidence>
<evidence type="ECO:0000313" key="8">
    <source>
        <dbReference type="Proteomes" id="UP000254802"/>
    </source>
</evidence>
<dbReference type="Pfam" id="PF00571">
    <property type="entry name" value="CBS"/>
    <property type="match status" value="1"/>
</dbReference>
<dbReference type="Gene3D" id="3.20.20.70">
    <property type="entry name" value="Aldolase class I"/>
    <property type="match status" value="1"/>
</dbReference>
<evidence type="ECO:0000259" key="6">
    <source>
        <dbReference type="PROSITE" id="PS51371"/>
    </source>
</evidence>
<name>A0A378N1Q2_MANHA</name>
<dbReference type="SUPFAM" id="SSF51412">
    <property type="entry name" value="Inosine monophosphate dehydrogenase (IMPDH)"/>
    <property type="match status" value="1"/>
</dbReference>
<dbReference type="GO" id="GO:0003938">
    <property type="term" value="F:IMP dehydrogenase activity"/>
    <property type="evidence" value="ECO:0007669"/>
    <property type="project" value="UniProtKB-EC"/>
</dbReference>
<dbReference type="GO" id="GO:0006183">
    <property type="term" value="P:GTP biosynthetic process"/>
    <property type="evidence" value="ECO:0007669"/>
    <property type="project" value="TreeGrafter"/>
</dbReference>
<dbReference type="AlphaFoldDB" id="A0A378N1Q2"/>
<proteinExistence type="inferred from homology"/>
<evidence type="ECO:0000256" key="2">
    <source>
        <dbReference type="ARBA" id="ARBA00022723"/>
    </source>
</evidence>
<evidence type="ECO:0000256" key="1">
    <source>
        <dbReference type="ARBA" id="ARBA00005502"/>
    </source>
</evidence>
<evidence type="ECO:0000313" key="7">
    <source>
        <dbReference type="EMBL" id="STY61575.1"/>
    </source>
</evidence>